<feature type="chain" id="PRO_5030881238" evidence="4">
    <location>
        <begin position="23"/>
        <end position="1105"/>
    </location>
</feature>
<name>A0A7Z2NVZ0_9SPHN</name>
<keyword evidence="3" id="KW-0998">Cell outer membrane</keyword>
<evidence type="ECO:0000256" key="3">
    <source>
        <dbReference type="ARBA" id="ARBA00023237"/>
    </source>
</evidence>
<feature type="domain" description="TonB-dependent transporter Oar-like beta-barrel" evidence="5">
    <location>
        <begin position="337"/>
        <end position="1028"/>
    </location>
</feature>
<dbReference type="InterPro" id="IPR037066">
    <property type="entry name" value="Plug_dom_sf"/>
</dbReference>
<dbReference type="KEGG" id="schy:GVO57_05460"/>
<evidence type="ECO:0000313" key="7">
    <source>
        <dbReference type="Proteomes" id="UP000464468"/>
    </source>
</evidence>
<organism evidence="6 7">
    <name type="scientific">Sphingomonas changnyeongensis</name>
    <dbReference type="NCBI Taxonomy" id="2698679"/>
    <lineage>
        <taxon>Bacteria</taxon>
        <taxon>Pseudomonadati</taxon>
        <taxon>Pseudomonadota</taxon>
        <taxon>Alphaproteobacteria</taxon>
        <taxon>Sphingomonadales</taxon>
        <taxon>Sphingomonadaceae</taxon>
        <taxon>Sphingomonas</taxon>
    </lineage>
</organism>
<evidence type="ECO:0000256" key="2">
    <source>
        <dbReference type="ARBA" id="ARBA00023136"/>
    </source>
</evidence>
<dbReference type="Gene3D" id="2.40.170.20">
    <property type="entry name" value="TonB-dependent receptor, beta-barrel domain"/>
    <property type="match status" value="1"/>
</dbReference>
<proteinExistence type="predicted"/>
<keyword evidence="2" id="KW-0472">Membrane</keyword>
<comment type="subcellular location">
    <subcellularLocation>
        <location evidence="1">Cell outer membrane</location>
    </subcellularLocation>
</comment>
<dbReference type="Gene3D" id="2.170.130.10">
    <property type="entry name" value="TonB-dependent receptor, plug domain"/>
    <property type="match status" value="1"/>
</dbReference>
<dbReference type="SUPFAM" id="SSF49464">
    <property type="entry name" value="Carboxypeptidase regulatory domain-like"/>
    <property type="match status" value="1"/>
</dbReference>
<evidence type="ECO:0000313" key="6">
    <source>
        <dbReference type="EMBL" id="QHL90385.1"/>
    </source>
</evidence>
<dbReference type="SUPFAM" id="SSF56935">
    <property type="entry name" value="Porins"/>
    <property type="match status" value="1"/>
</dbReference>
<dbReference type="Pfam" id="PF25183">
    <property type="entry name" value="OMP_b-brl_4"/>
    <property type="match status" value="2"/>
</dbReference>
<keyword evidence="4" id="KW-0732">Signal</keyword>
<dbReference type="PROSITE" id="PS50890">
    <property type="entry name" value="PUA"/>
    <property type="match status" value="1"/>
</dbReference>
<protein>
    <submittedName>
        <fullName evidence="6">TonB-dependent receptor</fullName>
    </submittedName>
</protein>
<evidence type="ECO:0000259" key="5">
    <source>
        <dbReference type="Pfam" id="PF25183"/>
    </source>
</evidence>
<dbReference type="Proteomes" id="UP000464468">
    <property type="component" value="Chromosome"/>
</dbReference>
<evidence type="ECO:0000256" key="4">
    <source>
        <dbReference type="SAM" id="SignalP"/>
    </source>
</evidence>
<dbReference type="GO" id="GO:0009279">
    <property type="term" value="C:cell outer membrane"/>
    <property type="evidence" value="ECO:0007669"/>
    <property type="project" value="UniProtKB-SubCell"/>
</dbReference>
<dbReference type="InterPro" id="IPR008969">
    <property type="entry name" value="CarboxyPept-like_regulatory"/>
</dbReference>
<keyword evidence="7" id="KW-1185">Reference proteome</keyword>
<dbReference type="InterPro" id="IPR057601">
    <property type="entry name" value="Oar-like_b-barrel"/>
</dbReference>
<dbReference type="AlphaFoldDB" id="A0A7Z2NVZ0"/>
<evidence type="ECO:0000256" key="1">
    <source>
        <dbReference type="ARBA" id="ARBA00004442"/>
    </source>
</evidence>
<reference evidence="6 7" key="1">
    <citation type="submission" date="2020-01" db="EMBL/GenBank/DDBJ databases">
        <title>Sphingomonas sp. C33 whole genome sequece.</title>
        <authorList>
            <person name="Park C."/>
        </authorList>
    </citation>
    <scope>NUCLEOTIDE SEQUENCE [LARGE SCALE GENOMIC DNA]</scope>
    <source>
        <strain evidence="6 7">C33</strain>
    </source>
</reference>
<dbReference type="RefSeq" id="WP_160592313.1">
    <property type="nucleotide sequence ID" value="NZ_CP047895.1"/>
</dbReference>
<dbReference type="InterPro" id="IPR036942">
    <property type="entry name" value="Beta-barrel_TonB_sf"/>
</dbReference>
<keyword evidence="6" id="KW-0675">Receptor</keyword>
<feature type="domain" description="TonB-dependent transporter Oar-like beta-barrel" evidence="5">
    <location>
        <begin position="237"/>
        <end position="304"/>
    </location>
</feature>
<dbReference type="Pfam" id="PF13620">
    <property type="entry name" value="CarboxypepD_reg"/>
    <property type="match status" value="1"/>
</dbReference>
<gene>
    <name evidence="6" type="ORF">GVO57_05460</name>
</gene>
<sequence length="1105" mass="119864">MRNRLFIGAAVAALIAPAAVQAQEITSVIRGTVTNGGVPVAGATVTAVHVPSGTRSTATTDANGAFNLSGLRAGGPFTVSVNDNQAQISDINTVLGTPYDLPIELADFSQDIVVTAAAVVKAGNISQGPATLLTAQQISTIATINRDVRDLSRRDPFARLSDSPGGGRAVSFAGQNPRFNRFTVDGVPVTDNFGLNPDGLPTRRSPIPLDAIGQYQTRVAPFDVREGNFQGGVVNVVLKSGTNEFHGTGFYAYTADELQGNRTRDLRVNLPNFRNTNYGAQLSGPIIKDKLFFMIAGESIRDNSPIAEGPLDNNAGNPIPNLTQAIVDQVSSIARSRYNYTTGGVVDNQRDRDDRIVAKIDANLSDTQRAAITYAYTKDSIVFAQNLSQTTNAPSLGLASNAYTQSQELHTAVFNLNSDWSDNFSTEFRAFYKDYVRGQDPLLGRNFAQFQVCTAPTSDRVLAGGVVNPDAGASITCAPGVPTVAFGPDISRQSNSLTSQSWGGLFQARLQAGDHDLRLFAEYQDAKIFNLFLQRTLGDYYFDSLADFQAGNAQRLRYQNAVPSLNPDDAAARFEYQTLTFGLQDNWRVTDTLNVSLGARFDLYGGSSRPALNRDFLARYGFTNQAFLGGRSLFQPRFGFDWKPVNRFSLRGGVGIFGGGAPDVYVSNSFSNTGFLSNAIDIRVNNNGTFNVPGLTGADATAVGTAGLVNVNGAAIPGAINTYLSGRSAGALAPTNALDPDFDVPSQWRATLSADYEADLGPLGDGWNFGADLFFSKVRNQVLFQDIRSRPNGLTTPDGRPRYSSITSFADTNFDILLTNTSRGRSYVGVVRFDKTFKFGLNLFGSYTYQDVKDQAPATSSVALSNYSNGAYVDPNRVAYGTANDEVRHFFKYGFNFDRAFFGDYKTRINLFAETRTGRPFSYTFQNQGARSSVFGTIGGNSRYLLYVPTVNDPLVSYDSAATQAAFNAFIDSSKLNRFRGRIAPRNAFRSRSFTKIDLHVEQEIPAFFGDARFTVFADIENLGNLINRNWGQVQEFAFPQTIALLQVQCLQAPVATGTAPGAAATTTSTQACAQYRYSNYRAQDPVVFSRQSLYAIRVGARFTF</sequence>
<accession>A0A7Z2NVZ0</accession>
<feature type="signal peptide" evidence="4">
    <location>
        <begin position="1"/>
        <end position="22"/>
    </location>
</feature>
<dbReference type="Gene3D" id="2.60.40.1120">
    <property type="entry name" value="Carboxypeptidase-like, regulatory domain"/>
    <property type="match status" value="1"/>
</dbReference>
<dbReference type="EMBL" id="CP047895">
    <property type="protein sequence ID" value="QHL90385.1"/>
    <property type="molecule type" value="Genomic_DNA"/>
</dbReference>